<dbReference type="Gene3D" id="3.40.50.11260">
    <property type="match status" value="1"/>
</dbReference>
<keyword evidence="5" id="KW-0346">Stress response</keyword>
<dbReference type="GO" id="GO:0140662">
    <property type="term" value="F:ATP-dependent protein folding chaperone"/>
    <property type="evidence" value="ECO:0007669"/>
    <property type="project" value="InterPro"/>
</dbReference>
<dbReference type="SMART" id="SM00387">
    <property type="entry name" value="HATPase_c"/>
    <property type="match status" value="1"/>
</dbReference>
<feature type="region of interest" description="A; substrate-binding" evidence="5">
    <location>
        <begin position="1"/>
        <end position="348"/>
    </location>
</feature>
<evidence type="ECO:0000256" key="3">
    <source>
        <dbReference type="ARBA" id="ARBA00022840"/>
    </source>
</evidence>
<dbReference type="AlphaFoldDB" id="A0A0A8B2B2"/>
<evidence type="ECO:0000256" key="2">
    <source>
        <dbReference type="ARBA" id="ARBA00022741"/>
    </source>
</evidence>
<reference evidence="9" key="1">
    <citation type="submission" date="2014-08" db="EMBL/GenBank/DDBJ databases">
        <title>Coriobacteriaceae sp. complete genome.</title>
        <authorList>
            <person name="Looft T."/>
            <person name="Bayles D.O."/>
            <person name="Stanton T.B."/>
        </authorList>
    </citation>
    <scope>NUCLEOTIDE SEQUENCE [LARGE SCALE GENOMIC DNA]</scope>
    <source>
        <strain evidence="9">68-1-3</strain>
    </source>
</reference>
<dbReference type="Pfam" id="PF00183">
    <property type="entry name" value="HSP90"/>
    <property type="match status" value="1"/>
</dbReference>
<keyword evidence="2 5" id="KW-0547">Nucleotide-binding</keyword>
<reference evidence="8 9" key="2">
    <citation type="journal article" date="2015" name="Genome Announc.">
        <title>Complete Genome Sequence of Coriobacteriaceae Strain 68-1-3, a Novel Mucus-Degrading Isolate from the Swine Intestinal Tract.</title>
        <authorList>
            <person name="Looft T."/>
            <person name="Bayles D.O."/>
            <person name="Alt D.P."/>
            <person name="Stanton T.B."/>
        </authorList>
    </citation>
    <scope>NUCLEOTIDE SEQUENCE [LARGE SCALE GENOMIC DNA]</scope>
    <source>
        <strain evidence="8 9">68-1-3</strain>
    </source>
</reference>
<dbReference type="InterPro" id="IPR036890">
    <property type="entry name" value="HATPase_C_sf"/>
</dbReference>
<dbReference type="PRINTS" id="PR00775">
    <property type="entry name" value="HEATSHOCK90"/>
</dbReference>
<gene>
    <name evidence="5" type="primary">htpG</name>
    <name evidence="8" type="ORF">JI75_01740</name>
</gene>
<feature type="binding site" evidence="6">
    <location>
        <position position="29"/>
    </location>
    <ligand>
        <name>ATP</name>
        <dbReference type="ChEBI" id="CHEBI:30616"/>
    </ligand>
</feature>
<keyword evidence="5" id="KW-0963">Cytoplasm</keyword>
<evidence type="ECO:0000256" key="6">
    <source>
        <dbReference type="PIRSR" id="PIRSR002583-1"/>
    </source>
</evidence>
<dbReference type="Pfam" id="PF13589">
    <property type="entry name" value="HATPase_c_3"/>
    <property type="match status" value="1"/>
</dbReference>
<dbReference type="PANTHER" id="PTHR11528">
    <property type="entry name" value="HEAT SHOCK PROTEIN 90 FAMILY MEMBER"/>
    <property type="match status" value="1"/>
</dbReference>
<dbReference type="RefSeq" id="WP_039688255.1">
    <property type="nucleotide sequence ID" value="NZ_CP009302.1"/>
</dbReference>
<proteinExistence type="inferred from homology"/>
<evidence type="ECO:0000256" key="4">
    <source>
        <dbReference type="ARBA" id="ARBA00023186"/>
    </source>
</evidence>
<dbReference type="Gene3D" id="3.30.230.80">
    <property type="match status" value="1"/>
</dbReference>
<feature type="binding site" evidence="6">
    <location>
        <begin position="117"/>
        <end position="122"/>
    </location>
    <ligand>
        <name>ATP</name>
        <dbReference type="ChEBI" id="CHEBI:30616"/>
    </ligand>
</feature>
<evidence type="ECO:0000256" key="5">
    <source>
        <dbReference type="HAMAP-Rule" id="MF_00505"/>
    </source>
</evidence>
<feature type="binding site" evidence="6">
    <location>
        <position position="75"/>
    </location>
    <ligand>
        <name>ATP</name>
        <dbReference type="ChEBI" id="CHEBI:30616"/>
    </ligand>
</feature>
<dbReference type="InterPro" id="IPR003594">
    <property type="entry name" value="HATPase_dom"/>
</dbReference>
<evidence type="ECO:0000259" key="7">
    <source>
        <dbReference type="SMART" id="SM00387"/>
    </source>
</evidence>
<evidence type="ECO:0000313" key="9">
    <source>
        <dbReference type="Proteomes" id="UP000031121"/>
    </source>
</evidence>
<accession>A0A0A8B2B2</accession>
<dbReference type="EMBL" id="CP009302">
    <property type="protein sequence ID" value="AJC11596.1"/>
    <property type="molecule type" value="Genomic_DNA"/>
</dbReference>
<organism evidence="8 9">
    <name type="scientific">Berryella intestinalis</name>
    <dbReference type="NCBI Taxonomy" id="1531429"/>
    <lineage>
        <taxon>Bacteria</taxon>
        <taxon>Bacillati</taxon>
        <taxon>Actinomycetota</taxon>
        <taxon>Coriobacteriia</taxon>
        <taxon>Eggerthellales</taxon>
        <taxon>Eggerthellaceae</taxon>
        <taxon>Berryella</taxon>
    </lineage>
</organism>
<dbReference type="CDD" id="cd16927">
    <property type="entry name" value="HATPase_Hsp90-like"/>
    <property type="match status" value="1"/>
</dbReference>
<sequence>MRKFKTESKKLLDLMINSIYTNREIFLRELISNASDAVDKLYFKSLTDDAVVIDRSELAIEVSFDKEARTITVSDNGIGMTADELEKFLGTIAHSGSEQFKGDPEVAASTEADIIGQFGVGFYSSFMVAKSVRVVSRAYGSDEASCWSSNGIEGYTISPAERATHGTDVIMTLKDSTEEEDYDAYLSEWGLKDLIRRYSNYVRYPIKMTVTKRRPIPKPEDAGEDYVQQYEDYTDVETVNSMVPIWKRRKSDVTQEDYDEFYKSDFHDFTEPARTISVHAEGALSYDALLFVPKRPPFDLYSRDYEKGLALYSSNVLIMNKCAELLPDHYMFVRGVVDSSDLTLNISRETLQHNSQLRAIANKVEKKITAELEKMRDNDREDYEAFFEHFGRALKFGIYTSYGAKSDELSGLLMFYSASKKCMVTLAEYVEAMPEGQGAIYYACGESLAHLDKLPMVKAARAKGFDVLLCTEDVDEFCFQALGRFDDREIANVAGADLDLATDEEKAAAEEASKANEGMFEKMRDMLGESVSKVVVSTRLTDVPAALTTAGPISLEMEKLLSRMPDGQGAKSERVLELNAGHRVFGVLKAAHDAGDDKKLRLYTDLLYNQALLIEGMPIEDPMAFAEQISELM</sequence>
<comment type="caution">
    <text evidence="5">Lacks conserved residue(s) required for the propagation of feature annotation.</text>
</comment>
<dbReference type="PIRSF" id="PIRSF002583">
    <property type="entry name" value="Hsp90"/>
    <property type="match status" value="1"/>
</dbReference>
<dbReference type="SUPFAM" id="SSF54211">
    <property type="entry name" value="Ribosomal protein S5 domain 2-like"/>
    <property type="match status" value="1"/>
</dbReference>
<dbReference type="GO" id="GO:0005737">
    <property type="term" value="C:cytoplasm"/>
    <property type="evidence" value="ECO:0007669"/>
    <property type="project" value="UniProtKB-SubCell"/>
</dbReference>
<keyword evidence="3 5" id="KW-0067">ATP-binding</keyword>
<dbReference type="Gene3D" id="1.20.120.790">
    <property type="entry name" value="Heat shock protein 90, C-terminal domain"/>
    <property type="match status" value="1"/>
</dbReference>
<keyword evidence="9" id="KW-1185">Reference proteome</keyword>
<dbReference type="NCBIfam" id="NF003555">
    <property type="entry name" value="PRK05218.1"/>
    <property type="match status" value="1"/>
</dbReference>
<feature type="binding site" evidence="6">
    <location>
        <position position="348"/>
    </location>
    <ligand>
        <name>ATP</name>
        <dbReference type="ChEBI" id="CHEBI:30616"/>
    </ligand>
</feature>
<dbReference type="STRING" id="1531429.JI75_01740"/>
<comment type="similarity">
    <text evidence="1 5">Belongs to the heat shock protein 90 family.</text>
</comment>
<keyword evidence="4 5" id="KW-0143">Chaperone</keyword>
<feature type="binding site" evidence="6">
    <location>
        <position position="167"/>
    </location>
    <ligand>
        <name>ATP</name>
        <dbReference type="ChEBI" id="CHEBI:30616"/>
    </ligand>
</feature>
<name>A0A0A8B2B2_9ACTN</name>
<feature type="domain" description="Histidine kinase/HSP90-like ATPase" evidence="7">
    <location>
        <begin position="22"/>
        <end position="177"/>
    </location>
</feature>
<dbReference type="InterPro" id="IPR020575">
    <property type="entry name" value="Hsp90_N"/>
</dbReference>
<feature type="binding site" evidence="6">
    <location>
        <begin position="95"/>
        <end position="96"/>
    </location>
    <ligand>
        <name>ATP</name>
        <dbReference type="ChEBI" id="CHEBI:30616"/>
    </ligand>
</feature>
<comment type="function">
    <text evidence="5">Molecular chaperone. Has ATPase activity.</text>
</comment>
<dbReference type="SUPFAM" id="SSF55874">
    <property type="entry name" value="ATPase domain of HSP90 chaperone/DNA topoisomerase II/histidine kinase"/>
    <property type="match status" value="1"/>
</dbReference>
<comment type="subunit">
    <text evidence="5">Homodimer.</text>
</comment>
<dbReference type="Proteomes" id="UP000031121">
    <property type="component" value="Chromosome"/>
</dbReference>
<dbReference type="KEGG" id="cbac:JI75_01740"/>
<dbReference type="SUPFAM" id="SSF110942">
    <property type="entry name" value="HSP90 C-terminal domain"/>
    <property type="match status" value="1"/>
</dbReference>
<dbReference type="InterPro" id="IPR020568">
    <property type="entry name" value="Ribosomal_Su5_D2-typ_SF"/>
</dbReference>
<protein>
    <recommendedName>
        <fullName evidence="5">Chaperone protein HtpG</fullName>
    </recommendedName>
    <alternativeName>
        <fullName evidence="5">Heat shock protein HtpG</fullName>
    </alternativeName>
    <alternativeName>
        <fullName evidence="5">High temperature protein G</fullName>
    </alternativeName>
</protein>
<evidence type="ECO:0000256" key="1">
    <source>
        <dbReference type="ARBA" id="ARBA00008239"/>
    </source>
</evidence>
<feature type="binding site" evidence="6">
    <location>
        <position position="33"/>
    </location>
    <ligand>
        <name>ATP</name>
        <dbReference type="ChEBI" id="CHEBI:30616"/>
    </ligand>
</feature>
<feature type="region of interest" description="C" evidence="5">
    <location>
        <begin position="560"/>
        <end position="633"/>
    </location>
</feature>
<dbReference type="InterPro" id="IPR019805">
    <property type="entry name" value="Heat_shock_protein_90_CS"/>
</dbReference>
<evidence type="ECO:0000313" key="8">
    <source>
        <dbReference type="EMBL" id="AJC11596.1"/>
    </source>
</evidence>
<dbReference type="PROSITE" id="PS00298">
    <property type="entry name" value="HSP90"/>
    <property type="match status" value="1"/>
</dbReference>
<dbReference type="HAMAP" id="MF_00505">
    <property type="entry name" value="HSP90"/>
    <property type="match status" value="1"/>
</dbReference>
<dbReference type="InterPro" id="IPR037196">
    <property type="entry name" value="HSP90_C"/>
</dbReference>
<dbReference type="Gene3D" id="3.30.565.10">
    <property type="entry name" value="Histidine kinase-like ATPase, C-terminal domain"/>
    <property type="match status" value="1"/>
</dbReference>
<comment type="subcellular location">
    <subcellularLocation>
        <location evidence="5">Cytoplasm</location>
    </subcellularLocation>
</comment>
<dbReference type="GO" id="GO:0016887">
    <property type="term" value="F:ATP hydrolysis activity"/>
    <property type="evidence" value="ECO:0007669"/>
    <property type="project" value="InterPro"/>
</dbReference>
<dbReference type="OrthoDB" id="9802640at2"/>
<dbReference type="GO" id="GO:0005524">
    <property type="term" value="F:ATP binding"/>
    <property type="evidence" value="ECO:0007669"/>
    <property type="project" value="UniProtKB-UniRule"/>
</dbReference>
<dbReference type="HOGENOM" id="CLU_006684_3_0_11"/>
<feature type="binding site" evidence="6">
    <location>
        <position position="80"/>
    </location>
    <ligand>
        <name>ATP</name>
        <dbReference type="ChEBI" id="CHEBI:30616"/>
    </ligand>
</feature>
<dbReference type="InterPro" id="IPR001404">
    <property type="entry name" value="Hsp90_fam"/>
</dbReference>
<dbReference type="GO" id="GO:0051082">
    <property type="term" value="F:unfolded protein binding"/>
    <property type="evidence" value="ECO:0007669"/>
    <property type="project" value="UniProtKB-UniRule"/>
</dbReference>